<evidence type="ECO:0008006" key="3">
    <source>
        <dbReference type="Google" id="ProtNLM"/>
    </source>
</evidence>
<evidence type="ECO:0000313" key="1">
    <source>
        <dbReference type="EMBL" id="KFD51184.1"/>
    </source>
</evidence>
<dbReference type="GO" id="GO:0003676">
    <property type="term" value="F:nucleic acid binding"/>
    <property type="evidence" value="ECO:0007669"/>
    <property type="project" value="InterPro"/>
</dbReference>
<dbReference type="AlphaFoldDB" id="A0A085M1T8"/>
<dbReference type="EMBL" id="KL363242">
    <property type="protein sequence ID" value="KFD51184.1"/>
    <property type="molecule type" value="Genomic_DNA"/>
</dbReference>
<dbReference type="InterPro" id="IPR036397">
    <property type="entry name" value="RNaseH_sf"/>
</dbReference>
<proteinExistence type="predicted"/>
<dbReference type="Proteomes" id="UP000030764">
    <property type="component" value="Unassembled WGS sequence"/>
</dbReference>
<name>A0A085M1T8_9BILA</name>
<protein>
    <recommendedName>
        <fullName evidence="3">Integrase catalytic domain-containing protein</fullName>
    </recommendedName>
</protein>
<sequence length="317" mass="35890">MSLRGDACIYIPPARAPSGSSDGFTTWAHPGLSRSLCSDQRPDGSSWRPSGSSALPYSAAPSASIAAAFSHRVRVVRRGAHLVRELHYSGTVPVVETRKSTCHRLRRLLDQMGGVESSTGYDSGEGEGFPDRVHCGASWCPEENHFGPRDGVYNGEYEDRIELTAIAHGKRLSPTSGLVESTNRTVSGILSAYVNAKHNDWDELLPFVMLALNTAEQPKESCLPWPRDVSLPHEVFKERLEQRRKGARSNCLRSQATQKKYRYTPLYERPLYECSLLRRSRICNYFRFTNELRRRFFAFMKKGDRRIVRLLQFAPFF</sequence>
<evidence type="ECO:0000313" key="2">
    <source>
        <dbReference type="Proteomes" id="UP000030764"/>
    </source>
</evidence>
<keyword evidence="2" id="KW-1185">Reference proteome</keyword>
<accession>A0A085M1T8</accession>
<dbReference type="Gene3D" id="3.30.420.10">
    <property type="entry name" value="Ribonuclease H-like superfamily/Ribonuclease H"/>
    <property type="match status" value="1"/>
</dbReference>
<organism evidence="1 2">
    <name type="scientific">Trichuris suis</name>
    <name type="common">pig whipworm</name>
    <dbReference type="NCBI Taxonomy" id="68888"/>
    <lineage>
        <taxon>Eukaryota</taxon>
        <taxon>Metazoa</taxon>
        <taxon>Ecdysozoa</taxon>
        <taxon>Nematoda</taxon>
        <taxon>Enoplea</taxon>
        <taxon>Dorylaimia</taxon>
        <taxon>Trichinellida</taxon>
        <taxon>Trichuridae</taxon>
        <taxon>Trichuris</taxon>
    </lineage>
</organism>
<gene>
    <name evidence="1" type="ORF">M513_07948</name>
</gene>
<reference evidence="1 2" key="1">
    <citation type="journal article" date="2014" name="Nat. Genet.">
        <title>Genome and transcriptome of the porcine whipworm Trichuris suis.</title>
        <authorList>
            <person name="Jex A.R."/>
            <person name="Nejsum P."/>
            <person name="Schwarz E.M."/>
            <person name="Hu L."/>
            <person name="Young N.D."/>
            <person name="Hall R.S."/>
            <person name="Korhonen P.K."/>
            <person name="Liao S."/>
            <person name="Thamsborg S."/>
            <person name="Xia J."/>
            <person name="Xu P."/>
            <person name="Wang S."/>
            <person name="Scheerlinck J.P."/>
            <person name="Hofmann A."/>
            <person name="Sternberg P.W."/>
            <person name="Wang J."/>
            <person name="Gasser R.B."/>
        </authorList>
    </citation>
    <scope>NUCLEOTIDE SEQUENCE [LARGE SCALE GENOMIC DNA]</scope>
    <source>
        <strain evidence="1">DCEP-RM93M</strain>
    </source>
</reference>